<dbReference type="InterPro" id="IPR036628">
    <property type="entry name" value="Clp_N_dom_sf"/>
</dbReference>
<feature type="domain" description="Clp R" evidence="3">
    <location>
        <begin position="159"/>
        <end position="307"/>
    </location>
</feature>
<dbReference type="PANTHER" id="PTHR47016">
    <property type="entry name" value="ATP-DEPENDENT CLP PROTEASE ATP-BINDING SUBUNIT CLPT1, CHLOROPLASTIC"/>
    <property type="match status" value="1"/>
</dbReference>
<protein>
    <recommendedName>
        <fullName evidence="3">Clp R domain-containing protein</fullName>
    </recommendedName>
</protein>
<feature type="coiled-coil region" evidence="2">
    <location>
        <begin position="328"/>
        <end position="362"/>
    </location>
</feature>
<gene>
    <name evidence="4" type="ORF">E0H45_22950</name>
</gene>
<reference evidence="4 5" key="1">
    <citation type="submission" date="2019-02" db="EMBL/GenBank/DDBJ databases">
        <title>Kribbella capetownensis sp. nov. and Kribbella speibonae sp. nov., isolated from soil.</title>
        <authorList>
            <person name="Curtis S.M."/>
            <person name="Norton I."/>
            <person name="Everest G.J."/>
            <person name="Meyers P.R."/>
        </authorList>
    </citation>
    <scope>NUCLEOTIDE SEQUENCE [LARGE SCALE GENOMIC DNA]</scope>
    <source>
        <strain evidence="4 5">KCTC 29219</strain>
    </source>
</reference>
<name>A0A4R0H6H5_9ACTN</name>
<accession>A0A4R0H6H5</accession>
<dbReference type="InterPro" id="IPR044217">
    <property type="entry name" value="CLPT1/2"/>
</dbReference>
<dbReference type="Gene3D" id="1.10.1780.10">
    <property type="entry name" value="Clp, N-terminal domain"/>
    <property type="match status" value="1"/>
</dbReference>
<dbReference type="Gene3D" id="1.20.120.1870">
    <property type="entry name" value="Fic/DOC protein, Fido domain"/>
    <property type="match status" value="1"/>
</dbReference>
<dbReference type="RefSeq" id="WP_131340745.1">
    <property type="nucleotide sequence ID" value="NZ_SJJZ01000003.1"/>
</dbReference>
<dbReference type="PANTHER" id="PTHR47016:SF5">
    <property type="entry name" value="CLP DOMAIN SUPERFAMILY PROTEIN"/>
    <property type="match status" value="1"/>
</dbReference>
<dbReference type="OrthoDB" id="3628183at2"/>
<dbReference type="Pfam" id="PF02861">
    <property type="entry name" value="Clp_N"/>
    <property type="match status" value="1"/>
</dbReference>
<comment type="caution">
    <text evidence="4">The sequence shown here is derived from an EMBL/GenBank/DDBJ whole genome shotgun (WGS) entry which is preliminary data.</text>
</comment>
<dbReference type="PROSITE" id="PS51903">
    <property type="entry name" value="CLP_R"/>
    <property type="match status" value="1"/>
</dbReference>
<evidence type="ECO:0000313" key="5">
    <source>
        <dbReference type="Proteomes" id="UP000292346"/>
    </source>
</evidence>
<sequence length="365" mass="40358">MRYLGRYDVLAIAARVLRCDSDDVVRRSNLDAIDRVLDGVRLTGGLAESAGVLLAGLVRARPFGGANRVVAVAVVLQFVTLNRAELQLEPVADVDDLLDRIASDDAGYHEAAAFIRSRLEHHPVAAEDLQERLRVELVLDEEALTFDLVQDWWRGDPMYEQFSEPARHVIVLAQEEARSLDHVYVGTEHLLLGLITLGQGVASRVLADLGITAPAVRDLVVEIIGRGRSGAAAGTIPFTPRAKSTFEFAWGEARARGAEQVGPEHLLLGVLHDGDGVGGQIVTKLAESTDEVRRKLEERMNWRRRSEDLVAGMLAEDPANTWTTYGRRHHLLAELNAVLEENERLHEQVAALRDLLRRHNIDPDS</sequence>
<dbReference type="Proteomes" id="UP000292346">
    <property type="component" value="Unassembled WGS sequence"/>
</dbReference>
<dbReference type="SUPFAM" id="SSF81923">
    <property type="entry name" value="Double Clp-N motif"/>
    <property type="match status" value="1"/>
</dbReference>
<dbReference type="InterPro" id="IPR053737">
    <property type="entry name" value="Type_II_TA_Toxin"/>
</dbReference>
<dbReference type="EMBL" id="SJJZ01000003">
    <property type="protein sequence ID" value="TCC04944.1"/>
    <property type="molecule type" value="Genomic_DNA"/>
</dbReference>
<keyword evidence="1" id="KW-0677">Repeat</keyword>
<evidence type="ECO:0000256" key="1">
    <source>
        <dbReference type="PROSITE-ProRule" id="PRU01251"/>
    </source>
</evidence>
<proteinExistence type="predicted"/>
<dbReference type="InterPro" id="IPR004176">
    <property type="entry name" value="Clp_R_N"/>
</dbReference>
<evidence type="ECO:0000313" key="4">
    <source>
        <dbReference type="EMBL" id="TCC04944.1"/>
    </source>
</evidence>
<evidence type="ECO:0000256" key="2">
    <source>
        <dbReference type="SAM" id="Coils"/>
    </source>
</evidence>
<keyword evidence="2" id="KW-0175">Coiled coil</keyword>
<keyword evidence="5" id="KW-1185">Reference proteome</keyword>
<evidence type="ECO:0000259" key="3">
    <source>
        <dbReference type="PROSITE" id="PS51903"/>
    </source>
</evidence>
<organism evidence="4 5">
    <name type="scientific">Kribbella soli</name>
    <dbReference type="NCBI Taxonomy" id="1124743"/>
    <lineage>
        <taxon>Bacteria</taxon>
        <taxon>Bacillati</taxon>
        <taxon>Actinomycetota</taxon>
        <taxon>Actinomycetes</taxon>
        <taxon>Propionibacteriales</taxon>
        <taxon>Kribbellaceae</taxon>
        <taxon>Kribbella</taxon>
    </lineage>
</organism>
<dbReference type="AlphaFoldDB" id="A0A4R0H6H5"/>